<evidence type="ECO:0000256" key="1">
    <source>
        <dbReference type="PROSITE-ProRule" id="PRU00117"/>
    </source>
</evidence>
<comment type="caution">
    <text evidence="4">The sequence shown here is derived from an EMBL/GenBank/DDBJ whole genome shotgun (WGS) entry which is preliminary data.</text>
</comment>
<feature type="region of interest" description="Disordered" evidence="2">
    <location>
        <begin position="404"/>
        <end position="430"/>
    </location>
</feature>
<evidence type="ECO:0000259" key="3">
    <source>
        <dbReference type="SMART" id="SM00322"/>
    </source>
</evidence>
<dbReference type="SMART" id="SM00322">
    <property type="entry name" value="KH"/>
    <property type="match status" value="3"/>
</dbReference>
<dbReference type="InterPro" id="IPR024752">
    <property type="entry name" value="Myb/SANT-like_dom"/>
</dbReference>
<dbReference type="CDD" id="cd22460">
    <property type="entry name" value="KH-I_PEPPER_rpt2_like"/>
    <property type="match status" value="1"/>
</dbReference>
<dbReference type="EMBL" id="NBSK02000007">
    <property type="protein sequence ID" value="KAJ0196699.1"/>
    <property type="molecule type" value="Genomic_DNA"/>
</dbReference>
<sequence length="1495" mass="161554">MLMYSKVHSSNGTAVETELPATAAVETEQTVEAQAEPVADHSTRTDFAPATTIHEKVHSPMASKIHPGNGTAAGSPETEIPATAVEVAPEKEVKPTADRPAPAAETTVPKKEDCLFRVIVPALKAKSITGRNGNLIKKMCEETKAHIIVLEGPVWHPDRIVLISGKEEIEAPLSPAMDAVIRVFKVVNGFPENESDGLASIPFSSIRLLLTSMQATSLIGNQGSSVNTIQQNIGCSVRILPSDEVSTLSANSDDRVVDLKGEGLKVLQALEAVLKHLRMFLVDHSIPPLFIATHNATSTLEKHQVLTQVTQKIAISIRKVVDIIGIGGMNIANIGLRSGAILTVQERKGLHKEIAVVIKGTHSQVKSVKDRDRPAVLNKRNSHPQVGITAATKTPVEVEPQKEVPPELPQVQPASHQLLPPGTERNKESKQTMVRWNVNIVKTFLDACIHEITINGWENGGLKAVSWKKVGEMLKATHNFSVDHIQMINYFYGLKRKYTAWVSLKIKTPNIYNPSTNTFNLTDKEWETEIKKNKCIETLRKAPLRFPDLCAQLFDGAISTGFFQTGPSGEPQATVPVIPPSSGSETSPLLAATEIPQEEPMVCSSLAKVPSELPQVQPASESKAVEVPPELPHVQLASALESIETKAEGPVVPVSTGDSNVVEEAMKMEPLLLSLPPQVTATQSVIQCKFNICYGIDPSVESINEPKRSRVYWNINVVKTFLDACIHEITINGQENGSLKAMSWKKVGEILKARHNFSADSKQMKNYFDGLKIKYRAWLILKSKIHNGYDLSINMFNLTDNEWETEIKKNKCIEALRDAPLPFPDLCAQVFGSMGIGSRGLSFSQHIPETNIQKDTMSLASPSSSIIIKNKQKDSQFSSSGLPCFGFYPELSTKCPTVPFVTQANTAADGAFSDLTTPSSSLLGFAFASSSIPSPTIGFSAASLFSGSGLFGSTSTSTSSSRSSATSLFGLPYTFGSSSIFGASSTSPSIWNATTGVSSSFSTSYFGLSSPTTMNTATKTLSLPSFGVTSSSIATTAATAFGVTSLSIATTSSPFSVPSPTFGFSSSSTSRGATLFSSTSTFGTSSNFGASISTTSTVVSWPFSSGLFGSSSPNPIFTAATTTNTASKTLLFPAFGVTSSSITTTATGSVPQFANPTTTTTGTSSSFLGSKTVAATTPQSTAASSLCATGTESNKESKQNMVYWNVNIVKTFLDACIHEITINGWDGCNLTLKPMSWKKVGEMLKARHNFSVDTKQMNNYFDGLKTKYIAWVSLRNKAGNKYDPSTNMFNLTDKEWKTELMKNKCIGTLRDAPLPFPDLCAQLFYGALSAGYFQTGVDQVLTGPAFHPKKCHCKVAGGPSGEASLEQQVPLVLPSAPQKEAMVEVPPELPQVQPATASVTIETKRTMSVFEEEILGVLKMIAEKMNKPEPPSKPTFEACEKKLNQLGWRKDDPLHEVAYAIFCEENDKYRELWMKLDPKRCANWVRMIGRSKNFL</sequence>
<dbReference type="InterPro" id="IPR036612">
    <property type="entry name" value="KH_dom_type_1_sf"/>
</dbReference>
<reference evidence="4 5" key="1">
    <citation type="journal article" date="2017" name="Nat. Commun.">
        <title>Genome assembly with in vitro proximity ligation data and whole-genome triplication in lettuce.</title>
        <authorList>
            <person name="Reyes-Chin-Wo S."/>
            <person name="Wang Z."/>
            <person name="Yang X."/>
            <person name="Kozik A."/>
            <person name="Arikit S."/>
            <person name="Song C."/>
            <person name="Xia L."/>
            <person name="Froenicke L."/>
            <person name="Lavelle D.O."/>
            <person name="Truco M.J."/>
            <person name="Xia R."/>
            <person name="Zhu S."/>
            <person name="Xu C."/>
            <person name="Xu H."/>
            <person name="Xu X."/>
            <person name="Cox K."/>
            <person name="Korf I."/>
            <person name="Meyers B.C."/>
            <person name="Michelmore R.W."/>
        </authorList>
    </citation>
    <scope>NUCLEOTIDE SEQUENCE [LARGE SCALE GENOMIC DNA]</scope>
    <source>
        <strain evidence="5">cv. Salinas</strain>
        <tissue evidence="4">Seedlings</tissue>
    </source>
</reference>
<dbReference type="PANTHER" id="PTHR31704">
    <property type="entry name" value="MYB/SANT-LIKE DNA-BINDING DOMAIN PROTEIN-RELATED"/>
    <property type="match status" value="1"/>
</dbReference>
<dbReference type="PANTHER" id="PTHR31704:SF33">
    <property type="entry name" value="L10-INTERACTING MYB DOMAIN-CONTAINING PROTEIN"/>
    <property type="match status" value="1"/>
</dbReference>
<dbReference type="GO" id="GO:0003723">
    <property type="term" value="F:RNA binding"/>
    <property type="evidence" value="ECO:0007669"/>
    <property type="project" value="UniProtKB-UniRule"/>
</dbReference>
<dbReference type="Proteomes" id="UP000235145">
    <property type="component" value="Unassembled WGS sequence"/>
</dbReference>
<keyword evidence="1" id="KW-0694">RNA-binding</keyword>
<dbReference type="InterPro" id="IPR004087">
    <property type="entry name" value="KH_dom"/>
</dbReference>
<feature type="domain" description="K Homology" evidence="3">
    <location>
        <begin position="307"/>
        <end position="377"/>
    </location>
</feature>
<feature type="domain" description="K Homology" evidence="3">
    <location>
        <begin position="112"/>
        <end position="185"/>
    </location>
</feature>
<evidence type="ECO:0000256" key="2">
    <source>
        <dbReference type="SAM" id="MobiDB-lite"/>
    </source>
</evidence>
<dbReference type="InterPro" id="IPR004088">
    <property type="entry name" value="KH_dom_type_1"/>
</dbReference>
<feature type="domain" description="K Homology" evidence="3">
    <location>
        <begin position="202"/>
        <end position="278"/>
    </location>
</feature>
<keyword evidence="5" id="KW-1185">Reference proteome</keyword>
<organism evidence="4 5">
    <name type="scientific">Lactuca sativa</name>
    <name type="common">Garden lettuce</name>
    <dbReference type="NCBI Taxonomy" id="4236"/>
    <lineage>
        <taxon>Eukaryota</taxon>
        <taxon>Viridiplantae</taxon>
        <taxon>Streptophyta</taxon>
        <taxon>Embryophyta</taxon>
        <taxon>Tracheophyta</taxon>
        <taxon>Spermatophyta</taxon>
        <taxon>Magnoliopsida</taxon>
        <taxon>eudicotyledons</taxon>
        <taxon>Gunneridae</taxon>
        <taxon>Pentapetalae</taxon>
        <taxon>asterids</taxon>
        <taxon>campanulids</taxon>
        <taxon>Asterales</taxon>
        <taxon>Asteraceae</taxon>
        <taxon>Cichorioideae</taxon>
        <taxon>Cichorieae</taxon>
        <taxon>Lactucinae</taxon>
        <taxon>Lactuca</taxon>
    </lineage>
</organism>
<dbReference type="SUPFAM" id="SSF54791">
    <property type="entry name" value="Eukaryotic type KH-domain (KH-domain type I)"/>
    <property type="match status" value="3"/>
</dbReference>
<proteinExistence type="predicted"/>
<dbReference type="CDD" id="cd22459">
    <property type="entry name" value="KH-I_PEPPER_rpt1_like"/>
    <property type="match status" value="1"/>
</dbReference>
<dbReference type="Pfam" id="PF00013">
    <property type="entry name" value="KH_1"/>
    <property type="match status" value="2"/>
</dbReference>
<gene>
    <name evidence="4" type="ORF">LSAT_V11C700364590</name>
</gene>
<name>A0A9R1X3J6_LACSA</name>
<dbReference type="PROSITE" id="PS50084">
    <property type="entry name" value="KH_TYPE_1"/>
    <property type="match status" value="3"/>
</dbReference>
<evidence type="ECO:0000313" key="5">
    <source>
        <dbReference type="Proteomes" id="UP000235145"/>
    </source>
</evidence>
<dbReference type="Gene3D" id="3.30.1370.10">
    <property type="entry name" value="K Homology domain, type 1"/>
    <property type="match status" value="3"/>
</dbReference>
<protein>
    <recommendedName>
        <fullName evidence="3">K Homology domain-containing protein</fullName>
    </recommendedName>
</protein>
<dbReference type="Pfam" id="PF12776">
    <property type="entry name" value="Myb_DNA-bind_3"/>
    <property type="match status" value="3"/>
</dbReference>
<accession>A0A9R1X3J6</accession>
<evidence type="ECO:0000313" key="4">
    <source>
        <dbReference type="EMBL" id="KAJ0196699.1"/>
    </source>
</evidence>